<feature type="domain" description="HTH merR-type" evidence="2">
    <location>
        <begin position="5"/>
        <end position="73"/>
    </location>
</feature>
<keyword evidence="5" id="KW-1185">Reference proteome</keyword>
<gene>
    <name evidence="3" type="ORF">HRM2_p00440</name>
    <name evidence="4" type="ORF">HRM2_p00520</name>
</gene>
<reference evidence="3" key="1">
    <citation type="submission" date="2008-05" db="EMBL/GenBank/DDBJ databases">
        <authorList>
            <person name="Strittmatter A."/>
            <person name="Liesegang H."/>
            <person name="Rabus R."/>
            <person name="Decker I."/>
            <person name="Amann J."/>
            <person name="Andres S."/>
            <person name="Henne A."/>
            <person name="Martinez-Arias R."/>
            <person name="Bartels D."/>
            <person name="Goesmann A."/>
            <person name="Krause L."/>
            <person name="Puehler A."/>
            <person name="Klenk H.-K."/>
            <person name="Richter M."/>
            <person name="Schueler M."/>
            <person name="Gloeckner F.O."/>
            <person name="Meyerdierks A."/>
            <person name="Widdel F."/>
            <person name="Gottschalk G."/>
            <person name="Amann R."/>
        </authorList>
    </citation>
    <scope>NUCLEOTIDE SEQUENCE</scope>
    <source>
        <strain evidence="3">HRM2</strain>
        <plasmid evidence="3">pHRM2a</plasmid>
    </source>
</reference>
<dbReference type="RefSeq" id="WP_012663333.1">
    <property type="nucleotide sequence ID" value="NC_012109.1"/>
</dbReference>
<dbReference type="SUPFAM" id="SSF46955">
    <property type="entry name" value="Putative DNA-binding domain"/>
    <property type="match status" value="1"/>
</dbReference>
<dbReference type="KEGG" id="dat:HRM2_p00520"/>
<evidence type="ECO:0000313" key="4">
    <source>
        <dbReference type="EMBL" id="ACN18046.1"/>
    </source>
</evidence>
<sequence length="299" mass="32441">MEHLSIPQIADKLKISDNTVRRYMKRFKDCLPSPIKVGIVYKYPENTIELIGKIYTWYERGMSKNEIIGNLQNKDDDVASPTPPQPDKLDILGGKIDALTTAISGLTTLLTSNAATLPAAGQTIKALEGVRIKLLSDPILTPDPQADTDPQSEEIDAPTIQPSDRPLNMGSPPEKIGPNTPTTPTPTDKIKADTTTTPTGGVKNGESLKKPKDTKEKEPSYTLPPTGGDTIPTGSVTPDMEVDIEGYKGQVIKLILKLKAQGMILKDIKSELEGRGLKTFTGKTIWATGTIGNLYHKNK</sequence>
<dbReference type="GO" id="GO:0006355">
    <property type="term" value="P:regulation of DNA-templated transcription"/>
    <property type="evidence" value="ECO:0007669"/>
    <property type="project" value="InterPro"/>
</dbReference>
<reference evidence="3 5" key="2">
    <citation type="journal article" date="2009" name="Environ. Microbiol.">
        <title>Genome sequence of Desulfobacterium autotrophicum HRM2, a marine sulfate reducer oxidizing organic carbon completely to carbon dioxide.</title>
        <authorList>
            <person name="Strittmatter A.W."/>
            <person name="Liesegang H."/>
            <person name="Rabus R."/>
            <person name="Decker I."/>
            <person name="Amann J."/>
            <person name="Andres S."/>
            <person name="Henne A."/>
            <person name="Fricke W.F."/>
            <person name="Martinez-Arias R."/>
            <person name="Bartels D."/>
            <person name="Goesmann A."/>
            <person name="Krause L."/>
            <person name="Puehler A."/>
            <person name="Klenk H.P."/>
            <person name="Richter M."/>
            <person name="Schuler M."/>
            <person name="Gloeckner F.O."/>
            <person name="Meyerdierks A."/>
            <person name="Gottschalk G."/>
            <person name="Amann R."/>
        </authorList>
    </citation>
    <scope>NUCLEOTIDE SEQUENCE [LARGE SCALE GENOMIC DNA]</scope>
    <source>
        <strain evidence="5">ATCC 43914 / DSM 3382 / HRM2</strain>
        <strain evidence="3">HRM2</strain>
        <strain evidence="3">pHRM2a</strain>
        <plasmid evidence="3">pHRM2a</plasmid>
        <plasmid evidence="5">Plasmid pHRM2a</plasmid>
    </source>
</reference>
<feature type="compositionally biased region" description="Low complexity" evidence="1">
    <location>
        <begin position="180"/>
        <end position="199"/>
    </location>
</feature>
<evidence type="ECO:0000313" key="5">
    <source>
        <dbReference type="Proteomes" id="UP000000442"/>
    </source>
</evidence>
<evidence type="ECO:0000256" key="1">
    <source>
        <dbReference type="SAM" id="MobiDB-lite"/>
    </source>
</evidence>
<dbReference type="InterPro" id="IPR009061">
    <property type="entry name" value="DNA-bd_dom_put_sf"/>
</dbReference>
<dbReference type="EMBL" id="CP001088">
    <property type="protein sequence ID" value="ACN18038.1"/>
    <property type="molecule type" value="Genomic_DNA"/>
</dbReference>
<proteinExistence type="predicted"/>
<organism evidence="3 5">
    <name type="scientific">Desulforapulum autotrophicum (strain ATCC 43914 / DSM 3382 / VKM B-1955 / HRM2)</name>
    <name type="common">Desulfobacterium autotrophicum</name>
    <dbReference type="NCBI Taxonomy" id="177437"/>
    <lineage>
        <taxon>Bacteria</taxon>
        <taxon>Pseudomonadati</taxon>
        <taxon>Thermodesulfobacteriota</taxon>
        <taxon>Desulfobacteria</taxon>
        <taxon>Desulfobacterales</taxon>
        <taxon>Desulfobacteraceae</taxon>
        <taxon>Desulforapulum</taxon>
    </lineage>
</organism>
<name>C0QMP4_DESAH</name>
<dbReference type="Gene3D" id="1.10.1660.10">
    <property type="match status" value="1"/>
</dbReference>
<dbReference type="Pfam" id="PF13411">
    <property type="entry name" value="MerR_1"/>
    <property type="match status" value="1"/>
</dbReference>
<dbReference type="EMBL" id="CP001088">
    <property type="protein sequence ID" value="ACN18046.1"/>
    <property type="molecule type" value="Genomic_DNA"/>
</dbReference>
<dbReference type="AlphaFoldDB" id="C0QMP4"/>
<dbReference type="InterPro" id="IPR000551">
    <property type="entry name" value="MerR-type_HTH_dom"/>
</dbReference>
<protein>
    <submittedName>
        <fullName evidence="3">Transcriptional regulator (MerR family protein)</fullName>
    </submittedName>
</protein>
<dbReference type="KEGG" id="dat:HRM2_p00440"/>
<feature type="region of interest" description="Disordered" evidence="1">
    <location>
        <begin position="138"/>
        <end position="235"/>
    </location>
</feature>
<dbReference type="eggNOG" id="COG0789">
    <property type="taxonomic scope" value="Bacteria"/>
</dbReference>
<geneLocation type="plasmid" evidence="3 5">
    <name>pHRM2a</name>
</geneLocation>
<keyword evidence="3" id="KW-0614">Plasmid</keyword>
<dbReference type="Proteomes" id="UP000000442">
    <property type="component" value="Plasmid pHRM2a"/>
</dbReference>
<evidence type="ECO:0000259" key="2">
    <source>
        <dbReference type="Pfam" id="PF13411"/>
    </source>
</evidence>
<evidence type="ECO:0000313" key="3">
    <source>
        <dbReference type="EMBL" id="ACN18038.1"/>
    </source>
</evidence>
<dbReference type="GO" id="GO:0003677">
    <property type="term" value="F:DNA binding"/>
    <property type="evidence" value="ECO:0007669"/>
    <property type="project" value="InterPro"/>
</dbReference>
<feature type="compositionally biased region" description="Basic and acidic residues" evidence="1">
    <location>
        <begin position="206"/>
        <end position="219"/>
    </location>
</feature>
<dbReference type="HOGENOM" id="CLU_929763_0_0_7"/>
<accession>C0QMP4</accession>